<dbReference type="GeneID" id="19470512"/>
<keyword evidence="4" id="KW-1185">Reference proteome</keyword>
<feature type="domain" description="CorA-like transporter" evidence="2">
    <location>
        <begin position="101"/>
        <end position="288"/>
    </location>
</feature>
<sequence length="454" mass="52685">MCYSEKKSLEVLFDDTKALEDDELYEESTRERASDEVTLDRPDWAAPSVDDDVNDTFSKTFALSEKGNDIDIWRFRKDKMLNSSGSPAIKAVDSIYSSNDSVQLFLIGQKNSYARLNINITLFGYLMHKYRVFERFWDFVAPFSVKSRESDIGHAPFRFHQSEPVVLESLMTDVKLGSFECAYGFRYVELNNRTTQVEEDPDYDPWSVRQTTVYQQYDSAHDRNVFFLICPSQRVKQALKVALTRRAESNVPLNAFEMHRIVLCTLHDNWRAYLRSVEKELANLSDKVTLTQVRSESERLSPLMDFTVNFIDRQKLKLIEDKILDLQIIFESLQNTVAKMQRQCKVHCMAERCKRCTCSSIVEELEEQRHEIDVNLKKSETLLKRAQGTAHLLSDLLDYENAQIAHHNEVSLNKLVQESKDENSRMRLLTQERSARDAAGKTFQKLPTICSNFV</sequence>
<proteinExistence type="predicted"/>
<dbReference type="OrthoDB" id="5396681at2759"/>
<name>S3CG66_GLAL2</name>
<dbReference type="eggNOG" id="ENOG502SQ88">
    <property type="taxonomic scope" value="Eukaryota"/>
</dbReference>
<evidence type="ECO:0000313" key="4">
    <source>
        <dbReference type="Proteomes" id="UP000016922"/>
    </source>
</evidence>
<gene>
    <name evidence="3" type="ORF">GLAREA_11471</name>
</gene>
<accession>S3CG66</accession>
<dbReference type="Pfam" id="PF26616">
    <property type="entry name" value="CorA-like"/>
    <property type="match status" value="1"/>
</dbReference>
<feature type="coiled-coil region" evidence="1">
    <location>
        <begin position="323"/>
        <end position="382"/>
    </location>
</feature>
<organism evidence="3 4">
    <name type="scientific">Glarea lozoyensis (strain ATCC 20868 / MF5171)</name>
    <dbReference type="NCBI Taxonomy" id="1116229"/>
    <lineage>
        <taxon>Eukaryota</taxon>
        <taxon>Fungi</taxon>
        <taxon>Dikarya</taxon>
        <taxon>Ascomycota</taxon>
        <taxon>Pezizomycotina</taxon>
        <taxon>Leotiomycetes</taxon>
        <taxon>Helotiales</taxon>
        <taxon>Helotiaceae</taxon>
        <taxon>Glarea</taxon>
    </lineage>
</organism>
<dbReference type="HOGENOM" id="CLU_602765_0_0_1"/>
<evidence type="ECO:0000256" key="1">
    <source>
        <dbReference type="SAM" id="Coils"/>
    </source>
</evidence>
<evidence type="ECO:0000313" key="3">
    <source>
        <dbReference type="EMBL" id="EPE24890.1"/>
    </source>
</evidence>
<dbReference type="Proteomes" id="UP000016922">
    <property type="component" value="Unassembled WGS sequence"/>
</dbReference>
<reference evidence="3 4" key="1">
    <citation type="journal article" date="2013" name="BMC Genomics">
        <title>Genomics-driven discovery of the pneumocandin biosynthetic gene cluster in the fungus Glarea lozoyensis.</title>
        <authorList>
            <person name="Chen L."/>
            <person name="Yue Q."/>
            <person name="Zhang X."/>
            <person name="Xiang M."/>
            <person name="Wang C."/>
            <person name="Li S."/>
            <person name="Che Y."/>
            <person name="Ortiz-Lopez F.J."/>
            <person name="Bills G.F."/>
            <person name="Liu X."/>
            <person name="An Z."/>
        </authorList>
    </citation>
    <scope>NUCLEOTIDE SEQUENCE [LARGE SCALE GENOMIC DNA]</scope>
    <source>
        <strain evidence="4">ATCC 20868 / MF5171</strain>
    </source>
</reference>
<dbReference type="STRING" id="1116229.S3CG66"/>
<dbReference type="InterPro" id="IPR058257">
    <property type="entry name" value="CorA-like_dom"/>
</dbReference>
<dbReference type="AlphaFoldDB" id="S3CG66"/>
<keyword evidence="1" id="KW-0175">Coiled coil</keyword>
<dbReference type="RefSeq" id="XP_008087805.1">
    <property type="nucleotide sequence ID" value="XM_008089614.1"/>
</dbReference>
<evidence type="ECO:0000259" key="2">
    <source>
        <dbReference type="Pfam" id="PF26616"/>
    </source>
</evidence>
<dbReference type="EMBL" id="KE145372">
    <property type="protein sequence ID" value="EPE24890.1"/>
    <property type="molecule type" value="Genomic_DNA"/>
</dbReference>
<dbReference type="KEGG" id="glz:GLAREA_11471"/>
<protein>
    <recommendedName>
        <fullName evidence="2">CorA-like transporter domain-containing protein</fullName>
    </recommendedName>
</protein>
<feature type="coiled-coil region" evidence="1">
    <location>
        <begin position="267"/>
        <end position="294"/>
    </location>
</feature>